<keyword evidence="3" id="KW-1185">Reference proteome</keyword>
<dbReference type="EMBL" id="FOXA01000015">
    <property type="protein sequence ID" value="SFP85949.1"/>
    <property type="molecule type" value="Genomic_DNA"/>
</dbReference>
<evidence type="ECO:0000313" key="3">
    <source>
        <dbReference type="Proteomes" id="UP000199356"/>
    </source>
</evidence>
<evidence type="ECO:0000256" key="1">
    <source>
        <dbReference type="SAM" id="Phobius"/>
    </source>
</evidence>
<keyword evidence="1" id="KW-0472">Membrane</keyword>
<dbReference type="AlphaFoldDB" id="A0A1I5TS98"/>
<dbReference type="RefSeq" id="WP_093424126.1">
    <property type="nucleotide sequence ID" value="NZ_FOXA01000015.1"/>
</dbReference>
<dbReference type="Proteomes" id="UP000199356">
    <property type="component" value="Unassembled WGS sequence"/>
</dbReference>
<protein>
    <submittedName>
        <fullName evidence="2">Uncharacterized protein</fullName>
    </submittedName>
</protein>
<feature type="transmembrane region" description="Helical" evidence="1">
    <location>
        <begin position="33"/>
        <end position="52"/>
    </location>
</feature>
<proteinExistence type="predicted"/>
<sequence>MNDFYITKRIADDIIELNDAVVQAQEMEATVQAGFPFVLAALVITGAALLIYRNTRISRPLMFGIALMIAGYSGFAGAALHVQRNSGNQASFDRQFALTQANPMLRAAACRYLDHIEYQLTDRFSLLCVDPAPAEQEDKGFMA</sequence>
<accession>A0A1I5TS98</accession>
<organism evidence="2 3">
    <name type="scientific">Tranquillimonas alkanivorans</name>
    <dbReference type="NCBI Taxonomy" id="441119"/>
    <lineage>
        <taxon>Bacteria</taxon>
        <taxon>Pseudomonadati</taxon>
        <taxon>Pseudomonadota</taxon>
        <taxon>Alphaproteobacteria</taxon>
        <taxon>Rhodobacterales</taxon>
        <taxon>Roseobacteraceae</taxon>
        <taxon>Tranquillimonas</taxon>
    </lineage>
</organism>
<keyword evidence="1" id="KW-1133">Transmembrane helix</keyword>
<evidence type="ECO:0000313" key="2">
    <source>
        <dbReference type="EMBL" id="SFP85949.1"/>
    </source>
</evidence>
<name>A0A1I5TS98_9RHOB</name>
<feature type="transmembrane region" description="Helical" evidence="1">
    <location>
        <begin position="61"/>
        <end position="82"/>
    </location>
</feature>
<reference evidence="2 3" key="1">
    <citation type="submission" date="2016-10" db="EMBL/GenBank/DDBJ databases">
        <authorList>
            <person name="de Groot N.N."/>
        </authorList>
    </citation>
    <scope>NUCLEOTIDE SEQUENCE [LARGE SCALE GENOMIC DNA]</scope>
    <source>
        <strain evidence="2 3">DSM 19547</strain>
    </source>
</reference>
<gene>
    <name evidence="2" type="ORF">SAMN04488047_1153</name>
</gene>
<keyword evidence="1" id="KW-0812">Transmembrane</keyword>